<proteinExistence type="predicted"/>
<dbReference type="EMBL" id="KQ414699">
    <property type="protein sequence ID" value="KOC63461.1"/>
    <property type="molecule type" value="Genomic_DNA"/>
</dbReference>
<dbReference type="Proteomes" id="UP000053825">
    <property type="component" value="Unassembled WGS sequence"/>
</dbReference>
<gene>
    <name evidence="1" type="ORF">WH47_01951</name>
</gene>
<organism evidence="1 2">
    <name type="scientific">Habropoda laboriosa</name>
    <dbReference type="NCBI Taxonomy" id="597456"/>
    <lineage>
        <taxon>Eukaryota</taxon>
        <taxon>Metazoa</taxon>
        <taxon>Ecdysozoa</taxon>
        <taxon>Arthropoda</taxon>
        <taxon>Hexapoda</taxon>
        <taxon>Insecta</taxon>
        <taxon>Pterygota</taxon>
        <taxon>Neoptera</taxon>
        <taxon>Endopterygota</taxon>
        <taxon>Hymenoptera</taxon>
        <taxon>Apocrita</taxon>
        <taxon>Aculeata</taxon>
        <taxon>Apoidea</taxon>
        <taxon>Anthophila</taxon>
        <taxon>Apidae</taxon>
        <taxon>Habropoda</taxon>
    </lineage>
</organism>
<accession>A0A0L7QY31</accession>
<evidence type="ECO:0000313" key="2">
    <source>
        <dbReference type="Proteomes" id="UP000053825"/>
    </source>
</evidence>
<protein>
    <submittedName>
        <fullName evidence="1">Uncharacterized protein</fullName>
    </submittedName>
</protein>
<keyword evidence="2" id="KW-1185">Reference proteome</keyword>
<dbReference type="AlphaFoldDB" id="A0A0L7QY31"/>
<reference evidence="1 2" key="1">
    <citation type="submission" date="2015-07" db="EMBL/GenBank/DDBJ databases">
        <title>The genome of Habropoda laboriosa.</title>
        <authorList>
            <person name="Pan H."/>
            <person name="Kapheim K."/>
        </authorList>
    </citation>
    <scope>NUCLEOTIDE SEQUENCE [LARGE SCALE GENOMIC DNA]</scope>
    <source>
        <strain evidence="1">0110345459</strain>
    </source>
</reference>
<name>A0A0L7QY31_9HYME</name>
<evidence type="ECO:0000313" key="1">
    <source>
        <dbReference type="EMBL" id="KOC63461.1"/>
    </source>
</evidence>
<sequence length="59" mass="6888">MDGVPRGMDFSKGKNGGESMAGVYRRKLRFLCHFSVRRKSFERVWIRWFFGESCEVVGP</sequence>